<reference evidence="1 2" key="1">
    <citation type="submission" date="2020-08" db="EMBL/GenBank/DDBJ databases">
        <title>Genome sequence of Diaphorobacter aerolatus KACC 16536T.</title>
        <authorList>
            <person name="Hyun D.-W."/>
            <person name="Bae J.-W."/>
        </authorList>
    </citation>
    <scope>NUCLEOTIDE SEQUENCE [LARGE SCALE GENOMIC DNA]</scope>
    <source>
        <strain evidence="1 2">KACC 16536</strain>
    </source>
</reference>
<dbReference type="EMBL" id="CP060783">
    <property type="protein sequence ID" value="QNP48353.1"/>
    <property type="molecule type" value="Genomic_DNA"/>
</dbReference>
<dbReference type="KEGG" id="daer:H9K75_20760"/>
<evidence type="ECO:0000313" key="1">
    <source>
        <dbReference type="EMBL" id="QNP48353.1"/>
    </source>
</evidence>
<organism evidence="1 2">
    <name type="scientific">Diaphorobacter aerolatus</name>
    <dbReference type="NCBI Taxonomy" id="1288495"/>
    <lineage>
        <taxon>Bacteria</taxon>
        <taxon>Pseudomonadati</taxon>
        <taxon>Pseudomonadota</taxon>
        <taxon>Betaproteobacteria</taxon>
        <taxon>Burkholderiales</taxon>
        <taxon>Comamonadaceae</taxon>
        <taxon>Diaphorobacter</taxon>
    </lineage>
</organism>
<dbReference type="RefSeq" id="WP_187723951.1">
    <property type="nucleotide sequence ID" value="NZ_CP060783.1"/>
</dbReference>
<name>A0A7H0GJ87_9BURK</name>
<protein>
    <submittedName>
        <fullName evidence="1">Uncharacterized protein</fullName>
    </submittedName>
</protein>
<accession>A0A7H0GJ87</accession>
<dbReference type="AlphaFoldDB" id="A0A7H0GJ87"/>
<sequence length="79" mass="9093">MNEINNLKHEMYKKAIEVANIYFHDPKFVQKTLLAEIDLKIERLQSGAMNFEEFVTSLSVIFVTTGQAIELTHNLGTKH</sequence>
<keyword evidence="2" id="KW-1185">Reference proteome</keyword>
<gene>
    <name evidence="1" type="ORF">H9K75_20760</name>
</gene>
<dbReference type="Proteomes" id="UP000516028">
    <property type="component" value="Chromosome"/>
</dbReference>
<evidence type="ECO:0000313" key="2">
    <source>
        <dbReference type="Proteomes" id="UP000516028"/>
    </source>
</evidence>
<proteinExistence type="predicted"/>